<dbReference type="SUPFAM" id="SSF56784">
    <property type="entry name" value="HAD-like"/>
    <property type="match status" value="1"/>
</dbReference>
<evidence type="ECO:0000256" key="5">
    <source>
        <dbReference type="ARBA" id="ARBA00047471"/>
    </source>
</evidence>
<dbReference type="InterPro" id="IPR000368">
    <property type="entry name" value="Sucrose_synth_GT-B1"/>
</dbReference>
<dbReference type="NCBIfam" id="TIGR02472">
    <property type="entry name" value="sucr_P_syn_N"/>
    <property type="match status" value="1"/>
</dbReference>
<evidence type="ECO:0000256" key="2">
    <source>
        <dbReference type="ARBA" id="ARBA00012536"/>
    </source>
</evidence>
<protein>
    <recommendedName>
        <fullName evidence="2">sucrose-phosphate synthase</fullName>
        <ecNumber evidence="2">2.4.1.14</ecNumber>
    </recommendedName>
</protein>
<keyword evidence="4" id="KW-0808">Transferase</keyword>
<keyword evidence="9" id="KW-0378">Hydrolase</keyword>
<dbReference type="InterPro" id="IPR012822">
    <property type="entry name" value="SucroseP_synth_GlycoTrfase_dom"/>
</dbReference>
<dbReference type="InterPro" id="IPR001296">
    <property type="entry name" value="Glyco_trans_1"/>
</dbReference>
<accession>M1NBF0</accession>
<dbReference type="InterPro" id="IPR044161">
    <property type="entry name" value="SPS"/>
</dbReference>
<sequence>MKRYDKKIYIVLISVHGLIRGHNLELGCDADTGGQTKYVVELARALGEHPDVEKVDLVTRRIVDPSVSDDYSQRFEKLSKNAQIVRIDCGEETYIPKEHLWDCLDNFADSILEYIKLQPEIPSIIHSHYADAGYVGTRLSHLLGIPLVHTGHSLGRSKRRQLLAAGYKREILEARYNITTRIEAEETTLGVAECVITSTSQEVFEQYAAYDHYQPERMRVVPPGTDLQQFFVPEGNEGSSSIATEIYRFLKDPEKPIILALSRPDPRKNILQLIAAYGESPELQQLANLVIISGNRGDISEMDDETQEVLQNILLHIDQYDLYGKVAYPKHHEQSEVAVIYRLAAMSKGVFINPALTEPFGLTLIEAAASGLPVVATEDGGPIDIIGNCQNGYLIDPLDREDIKSKLLDILSHQQQWEEFAQNGILGVRKHYSWQAHTEKFLKILHPLITSTVTTPPFHAKRRKQLHHDRALFTDLDQNLLGNPPALTTFIEALQANRKCVLFGIATGRRLDSAMQALKKHRIPMPNVLITGLGTEIYYNPNLVPDAAWELHIDYLWNPRIVRRALRELPGLKLQPRLEQGRFKVSYYIDPQIAPDIQHINKLLNQEGLAANVVLSFGQYLDVIPVRASKGLALRWVAERYEIPLERILAAGGSGADEDMMRGNMLAVVVANRHNEELSDLAHVDEIFFASRPFAEGILEAIELYNFFETCEIQET</sequence>
<dbReference type="HOGENOM" id="CLU_009583_24_0_7"/>
<evidence type="ECO:0000256" key="1">
    <source>
        <dbReference type="ARBA" id="ARBA00006530"/>
    </source>
</evidence>
<evidence type="ECO:0000259" key="6">
    <source>
        <dbReference type="Pfam" id="PF00534"/>
    </source>
</evidence>
<dbReference type="Pfam" id="PF05116">
    <property type="entry name" value="S6PP"/>
    <property type="match status" value="1"/>
</dbReference>
<dbReference type="Pfam" id="PF00534">
    <property type="entry name" value="Glycos_transf_1"/>
    <property type="match status" value="1"/>
</dbReference>
<feature type="domain" description="Glycosyl transferase family 1" evidence="6">
    <location>
        <begin position="250"/>
        <end position="424"/>
    </location>
</feature>
<reference evidence="10" key="1">
    <citation type="journal article" date="2013" name="Stand. Genomic Sci.">
        <title>Complete genome sequence of Desulfocapsa sulfexigens, a marine deltaproteobacterium specialized in disproportionating inorganic sulfur compounds.</title>
        <authorList>
            <person name="Finster K.W."/>
            <person name="Kjeldsen K.U."/>
            <person name="Kube M."/>
            <person name="Reinhardt R."/>
            <person name="Mussmann M."/>
            <person name="Amann R."/>
            <person name="Schreiber L."/>
        </authorList>
    </citation>
    <scope>NUCLEOTIDE SEQUENCE [LARGE SCALE GENOMIC DNA]</scope>
    <source>
        <strain evidence="10">DSM 10523 / SB164P1</strain>
    </source>
</reference>
<dbReference type="KEGG" id="dsf:UWK_00548"/>
<dbReference type="InterPro" id="IPR006380">
    <property type="entry name" value="SPP-like_dom"/>
</dbReference>
<comment type="catalytic activity">
    <reaction evidence="5">
        <text>beta-D-fructose 6-phosphate + UDP-alpha-D-glucose = sucrose 6(F)-phosphate + UDP + H(+)</text>
        <dbReference type="Rhea" id="RHEA:22172"/>
        <dbReference type="ChEBI" id="CHEBI:15378"/>
        <dbReference type="ChEBI" id="CHEBI:57634"/>
        <dbReference type="ChEBI" id="CHEBI:57723"/>
        <dbReference type="ChEBI" id="CHEBI:58223"/>
        <dbReference type="ChEBI" id="CHEBI:58885"/>
        <dbReference type="EC" id="2.4.1.14"/>
    </reaction>
</comment>
<dbReference type="EC" id="2.4.1.14" evidence="2"/>
<feature type="domain" description="Sucrose phosphatase-like" evidence="8">
    <location>
        <begin position="470"/>
        <end position="706"/>
    </location>
</feature>
<dbReference type="RefSeq" id="WP_015402827.1">
    <property type="nucleotide sequence ID" value="NC_020304.1"/>
</dbReference>
<dbReference type="InterPro" id="IPR036412">
    <property type="entry name" value="HAD-like_sf"/>
</dbReference>
<dbReference type="NCBIfam" id="TIGR02471">
    <property type="entry name" value="sucr_syn_bact_C"/>
    <property type="match status" value="1"/>
</dbReference>
<comment type="similarity">
    <text evidence="1">Belongs to the glycosyltransferase 1 family.</text>
</comment>
<keyword evidence="10" id="KW-1185">Reference proteome</keyword>
<dbReference type="STRING" id="1167006.UWK_00548"/>
<name>M1NBF0_DESSD</name>
<dbReference type="Gene3D" id="3.90.1070.10">
    <property type="match status" value="1"/>
</dbReference>
<dbReference type="Proteomes" id="UP000011721">
    <property type="component" value="Chromosome"/>
</dbReference>
<evidence type="ECO:0000259" key="7">
    <source>
        <dbReference type="Pfam" id="PF00862"/>
    </source>
</evidence>
<proteinExistence type="inferred from homology"/>
<keyword evidence="3" id="KW-0328">Glycosyltransferase</keyword>
<dbReference type="PANTHER" id="PTHR46039:SF5">
    <property type="entry name" value="SUCROSE-PHOSPHATE SYNTHASE 3-RELATED"/>
    <property type="match status" value="1"/>
</dbReference>
<dbReference type="AlphaFoldDB" id="M1NBF0"/>
<evidence type="ECO:0000313" key="9">
    <source>
        <dbReference type="EMBL" id="AGF77129.1"/>
    </source>
</evidence>
<dbReference type="GO" id="GO:0016791">
    <property type="term" value="F:phosphatase activity"/>
    <property type="evidence" value="ECO:0007669"/>
    <property type="project" value="UniProtKB-ARBA"/>
</dbReference>
<dbReference type="Gene3D" id="3.40.50.2000">
    <property type="entry name" value="Glycogen Phosphorylase B"/>
    <property type="match status" value="2"/>
</dbReference>
<evidence type="ECO:0000256" key="3">
    <source>
        <dbReference type="ARBA" id="ARBA00022676"/>
    </source>
</evidence>
<dbReference type="OrthoDB" id="7847955at2"/>
<feature type="domain" description="Sucrose synthase first GT-B" evidence="7">
    <location>
        <begin position="9"/>
        <end position="212"/>
    </location>
</feature>
<organism evidence="9 10">
    <name type="scientific">Desulfocapsa sulfexigens (strain DSM 10523 / SB164P1)</name>
    <dbReference type="NCBI Taxonomy" id="1167006"/>
    <lineage>
        <taxon>Bacteria</taxon>
        <taxon>Pseudomonadati</taxon>
        <taxon>Thermodesulfobacteriota</taxon>
        <taxon>Desulfobulbia</taxon>
        <taxon>Desulfobulbales</taxon>
        <taxon>Desulfocapsaceae</taxon>
        <taxon>Desulfocapsa</taxon>
    </lineage>
</organism>
<dbReference type="Pfam" id="PF00862">
    <property type="entry name" value="GT-B_Sucrose_synth"/>
    <property type="match status" value="1"/>
</dbReference>
<evidence type="ECO:0000259" key="8">
    <source>
        <dbReference type="Pfam" id="PF05116"/>
    </source>
</evidence>
<dbReference type="Gene3D" id="3.40.50.1000">
    <property type="entry name" value="HAD superfamily/HAD-like"/>
    <property type="match status" value="1"/>
</dbReference>
<evidence type="ECO:0000313" key="10">
    <source>
        <dbReference type="Proteomes" id="UP000011721"/>
    </source>
</evidence>
<dbReference type="PANTHER" id="PTHR46039">
    <property type="entry name" value="SUCROSE-PHOSPHATE SYNTHASE 3-RELATED"/>
    <property type="match status" value="1"/>
</dbReference>
<dbReference type="EMBL" id="CP003985">
    <property type="protein sequence ID" value="AGF77129.1"/>
    <property type="molecule type" value="Genomic_DNA"/>
</dbReference>
<dbReference type="eggNOG" id="COG0438">
    <property type="taxonomic scope" value="Bacteria"/>
</dbReference>
<gene>
    <name evidence="9" type="ordered locus">UWK_00548</name>
</gene>
<dbReference type="NCBIfam" id="TIGR01484">
    <property type="entry name" value="HAD-SF-IIB"/>
    <property type="match status" value="1"/>
</dbReference>
<dbReference type="InterPro" id="IPR012821">
    <property type="entry name" value="Sucrose_P_synth_Pase-like_dom"/>
</dbReference>
<dbReference type="eggNOG" id="COG0561">
    <property type="taxonomic scope" value="Bacteria"/>
</dbReference>
<dbReference type="PATRIC" id="fig|1167006.5.peg.628"/>
<dbReference type="InterPro" id="IPR023214">
    <property type="entry name" value="HAD_sf"/>
</dbReference>
<dbReference type="InterPro" id="IPR006379">
    <property type="entry name" value="HAD-SF_hydro_IIB"/>
</dbReference>
<dbReference type="CDD" id="cd03800">
    <property type="entry name" value="GT4_sucrose_synthase"/>
    <property type="match status" value="1"/>
</dbReference>
<dbReference type="SUPFAM" id="SSF53756">
    <property type="entry name" value="UDP-Glycosyltransferase/glycogen phosphorylase"/>
    <property type="match status" value="1"/>
</dbReference>
<evidence type="ECO:0000256" key="4">
    <source>
        <dbReference type="ARBA" id="ARBA00022679"/>
    </source>
</evidence>
<dbReference type="GO" id="GO:0046524">
    <property type="term" value="F:sucrose-phosphate synthase activity"/>
    <property type="evidence" value="ECO:0007669"/>
    <property type="project" value="UniProtKB-EC"/>
</dbReference>